<dbReference type="Proteomes" id="UP000324629">
    <property type="component" value="Unassembled WGS sequence"/>
</dbReference>
<dbReference type="SMART" id="SM00409">
    <property type="entry name" value="IG"/>
    <property type="match status" value="3"/>
</dbReference>
<sequence length="859" mass="92075">MRLFSDCSDRRHSCGSFLLVSFVCGWFVPTAFLVISEVSATNVLPNSPTDHLSSRTPVRRGYLIRVGQSINLTCPYDVPFYSWTHSAQPNKILSDKQLLFIKSATLENSGRYVCQAIDGYGTNSADFAVRVIDQLFREATDSALENPTTFYELLLLMLFSLLSYEIIDGCDKTLLVPFGSTDSSAYNLQHDCVLDQKGGVSADGPCFLTSYSDRDLNPTRAWGDSVVLDCDAVLGNGAMETLHYRWDVTYLRPVGGSVATSPDDRTNARRLIARDSTVPVPKSAVVNKISFLSETAEASSSTPNMPLDLSQFTEPKLKLTHLNLRHNGEYRCIVATGSARSTSTGLAANGPRSDTISRTFRLNVKPRADGPIILGPRTTNETVSAGHDATFKCEVSPEEHRSSTIRWGKSIDAHQRAAYETQGREVIHWAGGTFVVLPIIANNVLAELEKQSSSSDSSSAAAIQSDSEPESKRVQHGRSLTVQLPTSGAVATEASASQLSRLLLVHAALADSGRYVCSVLTEDGRDDHKFVHVTVIGSSNGDTEEFGGGGMRRLTVYIAVPTVVFFICLCVVTYCLISRRASRTNRPGHRRHRTYYSGAQQSQIKSPSAASSSSIGVCRNGVTPGGTSWHTVADPRLRPSPIGTGPGTATLGYSSANGSNSLPGNGQMLITTQGYPTSVPGSVTMVPGSYPILLQSMNSQQGTPMYAVQDPNAIGGYPPNIYPNSTAGGNEYMLTGNALSVFPAGVVYPVSNGHTLGNNSSQMMPNSTLNSSSPESSAITGPGSPLANETVEGRLVFQPGQTGQQPVFQTAYPNMGTNFGYQSLMTSNTGDFDLAQSNTPLLPFPTHGDNAHHGGVMRA</sequence>
<evidence type="ECO:0000256" key="7">
    <source>
        <dbReference type="SAM" id="Phobius"/>
    </source>
</evidence>
<feature type="transmembrane region" description="Helical" evidence="7">
    <location>
        <begin position="12"/>
        <end position="35"/>
    </location>
</feature>
<keyword evidence="7" id="KW-1133">Transmembrane helix</keyword>
<dbReference type="Gene3D" id="2.60.40.10">
    <property type="entry name" value="Immunoglobulins"/>
    <property type="match status" value="2"/>
</dbReference>
<dbReference type="PROSITE" id="PS50835">
    <property type="entry name" value="IG_LIKE"/>
    <property type="match status" value="2"/>
</dbReference>
<evidence type="ECO:0000256" key="1">
    <source>
        <dbReference type="ARBA" id="ARBA00004479"/>
    </source>
</evidence>
<feature type="domain" description="Ig-like" evidence="8">
    <location>
        <begin position="376"/>
        <end position="519"/>
    </location>
</feature>
<evidence type="ECO:0000256" key="5">
    <source>
        <dbReference type="ARBA" id="ARBA00023319"/>
    </source>
</evidence>
<dbReference type="GO" id="GO:0016020">
    <property type="term" value="C:membrane"/>
    <property type="evidence" value="ECO:0007669"/>
    <property type="project" value="UniProtKB-SubCell"/>
</dbReference>
<keyword evidence="2 7" id="KW-0472">Membrane</keyword>
<evidence type="ECO:0000259" key="8">
    <source>
        <dbReference type="PROSITE" id="PS50835"/>
    </source>
</evidence>
<dbReference type="InterPro" id="IPR007110">
    <property type="entry name" value="Ig-like_dom"/>
</dbReference>
<dbReference type="InterPro" id="IPR036179">
    <property type="entry name" value="Ig-like_dom_sf"/>
</dbReference>
<name>A0A5J4NX77_9TREM</name>
<evidence type="ECO:0000313" key="10">
    <source>
        <dbReference type="Proteomes" id="UP000324629"/>
    </source>
</evidence>
<accession>A0A5J4NX77</accession>
<dbReference type="InterPro" id="IPR003598">
    <property type="entry name" value="Ig_sub2"/>
</dbReference>
<feature type="compositionally biased region" description="Low complexity" evidence="6">
    <location>
        <begin position="765"/>
        <end position="777"/>
    </location>
</feature>
<feature type="region of interest" description="Disordered" evidence="6">
    <location>
        <begin position="586"/>
        <end position="615"/>
    </location>
</feature>
<evidence type="ECO:0000256" key="6">
    <source>
        <dbReference type="SAM" id="MobiDB-lite"/>
    </source>
</evidence>
<feature type="domain" description="Ig-like" evidence="8">
    <location>
        <begin position="48"/>
        <end position="130"/>
    </location>
</feature>
<feature type="compositionally biased region" description="Low complexity" evidence="6">
    <location>
        <begin position="451"/>
        <end position="466"/>
    </location>
</feature>
<feature type="region of interest" description="Disordered" evidence="6">
    <location>
        <begin position="451"/>
        <end position="477"/>
    </location>
</feature>
<feature type="region of interest" description="Disordered" evidence="6">
    <location>
        <begin position="759"/>
        <end position="788"/>
    </location>
</feature>
<dbReference type="PANTHER" id="PTHR11640">
    <property type="entry name" value="NEPHRIN"/>
    <property type="match status" value="1"/>
</dbReference>
<gene>
    <name evidence="9" type="ORF">DEA37_0003878</name>
</gene>
<keyword evidence="4" id="KW-0325">Glycoprotein</keyword>
<protein>
    <recommendedName>
        <fullName evidence="8">Ig-like domain-containing protein</fullName>
    </recommendedName>
</protein>
<dbReference type="InterPro" id="IPR051275">
    <property type="entry name" value="Cell_adhesion_signaling"/>
</dbReference>
<dbReference type="InterPro" id="IPR003599">
    <property type="entry name" value="Ig_sub"/>
</dbReference>
<dbReference type="InterPro" id="IPR013783">
    <property type="entry name" value="Ig-like_fold"/>
</dbReference>
<feature type="compositionally biased region" description="Low complexity" evidence="6">
    <location>
        <begin position="599"/>
        <end position="614"/>
    </location>
</feature>
<comment type="caution">
    <text evidence="9">The sequence shown here is derived from an EMBL/GenBank/DDBJ whole genome shotgun (WGS) entry which is preliminary data.</text>
</comment>
<dbReference type="Pfam" id="PF13895">
    <property type="entry name" value="Ig_2"/>
    <property type="match status" value="1"/>
</dbReference>
<dbReference type="SMART" id="SM00408">
    <property type="entry name" value="IGc2"/>
    <property type="match status" value="1"/>
</dbReference>
<feature type="transmembrane region" description="Helical" evidence="7">
    <location>
        <begin position="554"/>
        <end position="577"/>
    </location>
</feature>
<keyword evidence="10" id="KW-1185">Reference proteome</keyword>
<proteinExistence type="predicted"/>
<organism evidence="9 10">
    <name type="scientific">Paragonimus westermani</name>
    <dbReference type="NCBI Taxonomy" id="34504"/>
    <lineage>
        <taxon>Eukaryota</taxon>
        <taxon>Metazoa</taxon>
        <taxon>Spiralia</taxon>
        <taxon>Lophotrochozoa</taxon>
        <taxon>Platyhelminthes</taxon>
        <taxon>Trematoda</taxon>
        <taxon>Digenea</taxon>
        <taxon>Plagiorchiida</taxon>
        <taxon>Troglotremata</taxon>
        <taxon>Troglotrematidae</taxon>
        <taxon>Paragonimus</taxon>
    </lineage>
</organism>
<evidence type="ECO:0000256" key="3">
    <source>
        <dbReference type="ARBA" id="ARBA00023157"/>
    </source>
</evidence>
<dbReference type="AlphaFoldDB" id="A0A5J4NX77"/>
<evidence type="ECO:0000256" key="4">
    <source>
        <dbReference type="ARBA" id="ARBA00023180"/>
    </source>
</evidence>
<comment type="subcellular location">
    <subcellularLocation>
        <location evidence="1">Membrane</location>
        <topology evidence="1">Single-pass type I membrane protein</topology>
    </subcellularLocation>
</comment>
<dbReference type="SUPFAM" id="SSF48726">
    <property type="entry name" value="Immunoglobulin"/>
    <property type="match status" value="2"/>
</dbReference>
<evidence type="ECO:0000313" key="9">
    <source>
        <dbReference type="EMBL" id="KAA3680149.1"/>
    </source>
</evidence>
<evidence type="ECO:0000256" key="2">
    <source>
        <dbReference type="ARBA" id="ARBA00023136"/>
    </source>
</evidence>
<keyword evidence="7" id="KW-0812">Transmembrane</keyword>
<keyword evidence="5" id="KW-0393">Immunoglobulin domain</keyword>
<dbReference type="EMBL" id="QNGE01000523">
    <property type="protein sequence ID" value="KAA3680149.1"/>
    <property type="molecule type" value="Genomic_DNA"/>
</dbReference>
<reference evidence="9 10" key="1">
    <citation type="journal article" date="2019" name="Gigascience">
        <title>Whole-genome sequence of the oriental lung fluke Paragonimus westermani.</title>
        <authorList>
            <person name="Oey H."/>
            <person name="Zakrzewski M."/>
            <person name="Narain K."/>
            <person name="Devi K.R."/>
            <person name="Agatsuma T."/>
            <person name="Nawaratna S."/>
            <person name="Gobert G.N."/>
            <person name="Jones M.K."/>
            <person name="Ragan M.A."/>
            <person name="McManus D.P."/>
            <person name="Krause L."/>
        </authorList>
    </citation>
    <scope>NUCLEOTIDE SEQUENCE [LARGE SCALE GENOMIC DNA]</scope>
    <source>
        <strain evidence="9 10">IND2009</strain>
    </source>
</reference>
<keyword evidence="3" id="KW-1015">Disulfide bond</keyword>